<dbReference type="Proteomes" id="UP001589575">
    <property type="component" value="Unassembled WGS sequence"/>
</dbReference>
<sequence length="67" mass="6667">MAGGLLRGGDLGAALGGHEGHQSADHQGQGCYLGDHLGQAALHHSCHVRPDVVISGHGASGPMAQAH</sequence>
<organism evidence="2 3">
    <name type="scientific">Citricoccus parietis</name>
    <dbReference type="NCBI Taxonomy" id="592307"/>
    <lineage>
        <taxon>Bacteria</taxon>
        <taxon>Bacillati</taxon>
        <taxon>Actinomycetota</taxon>
        <taxon>Actinomycetes</taxon>
        <taxon>Micrococcales</taxon>
        <taxon>Micrococcaceae</taxon>
        <taxon>Citricoccus</taxon>
    </lineage>
</organism>
<keyword evidence="3" id="KW-1185">Reference proteome</keyword>
<name>A0ABV5G6M5_9MICC</name>
<accession>A0ABV5G6M5</accession>
<reference evidence="2 3" key="1">
    <citation type="submission" date="2024-09" db="EMBL/GenBank/DDBJ databases">
        <authorList>
            <person name="Sun Q."/>
            <person name="Mori K."/>
        </authorList>
    </citation>
    <scope>NUCLEOTIDE SEQUENCE [LARGE SCALE GENOMIC DNA]</scope>
    <source>
        <strain evidence="2 3">CCM 7609</strain>
    </source>
</reference>
<protein>
    <submittedName>
        <fullName evidence="2">Uncharacterized protein</fullName>
    </submittedName>
</protein>
<feature type="region of interest" description="Disordered" evidence="1">
    <location>
        <begin position="1"/>
        <end position="27"/>
    </location>
</feature>
<evidence type="ECO:0000313" key="3">
    <source>
        <dbReference type="Proteomes" id="UP001589575"/>
    </source>
</evidence>
<comment type="caution">
    <text evidence="2">The sequence shown here is derived from an EMBL/GenBank/DDBJ whole genome shotgun (WGS) entry which is preliminary data.</text>
</comment>
<gene>
    <name evidence="2" type="ORF">ACFFX0_26765</name>
</gene>
<proteinExistence type="predicted"/>
<evidence type="ECO:0000313" key="2">
    <source>
        <dbReference type="EMBL" id="MFB9074597.1"/>
    </source>
</evidence>
<dbReference type="EMBL" id="JBHMFI010000002">
    <property type="protein sequence ID" value="MFB9074597.1"/>
    <property type="molecule type" value="Genomic_DNA"/>
</dbReference>
<feature type="compositionally biased region" description="Gly residues" evidence="1">
    <location>
        <begin position="1"/>
        <end position="17"/>
    </location>
</feature>
<evidence type="ECO:0000256" key="1">
    <source>
        <dbReference type="SAM" id="MobiDB-lite"/>
    </source>
</evidence>